<reference evidence="1 2" key="1">
    <citation type="submission" date="2019-07" db="EMBL/GenBank/DDBJ databases">
        <title>Microbispora hainanensis DSM 45428.</title>
        <authorList>
            <person name="Thawai C."/>
        </authorList>
    </citation>
    <scope>NUCLEOTIDE SEQUENCE [LARGE SCALE GENOMIC DNA]</scope>
    <source>
        <strain evidence="1 2">DSM 45428</strain>
    </source>
</reference>
<dbReference type="AlphaFoldDB" id="A0A544YTV4"/>
<dbReference type="EMBL" id="VIRM01000018">
    <property type="protein sequence ID" value="TQS20170.1"/>
    <property type="molecule type" value="Genomic_DNA"/>
</dbReference>
<comment type="caution">
    <text evidence="1">The sequence shown here is derived from an EMBL/GenBank/DDBJ whole genome shotgun (WGS) entry which is preliminary data.</text>
</comment>
<accession>A0A544YTV4</accession>
<dbReference type="Proteomes" id="UP000316541">
    <property type="component" value="Unassembled WGS sequence"/>
</dbReference>
<sequence length="63" mass="6700">MMRLAHILDGLRCSGCGALDVLWLDPVRGIVECHECGEKAAVIVDGLGPADLLDPVGVWDGDR</sequence>
<dbReference type="RefSeq" id="WP_142619734.1">
    <property type="nucleotide sequence ID" value="NZ_VIRM01000018.1"/>
</dbReference>
<protein>
    <submittedName>
        <fullName evidence="1">Uncharacterized protein</fullName>
    </submittedName>
</protein>
<name>A0A544YTV4_9ACTN</name>
<proteinExistence type="predicted"/>
<gene>
    <name evidence="1" type="ORF">FLX08_16440</name>
</gene>
<organism evidence="1 2">
    <name type="scientific">Microbispora hainanensis</name>
    <dbReference type="NCBI Taxonomy" id="568844"/>
    <lineage>
        <taxon>Bacteria</taxon>
        <taxon>Bacillati</taxon>
        <taxon>Actinomycetota</taxon>
        <taxon>Actinomycetes</taxon>
        <taxon>Streptosporangiales</taxon>
        <taxon>Streptosporangiaceae</taxon>
        <taxon>Microbispora</taxon>
    </lineage>
</organism>
<evidence type="ECO:0000313" key="2">
    <source>
        <dbReference type="Proteomes" id="UP000316541"/>
    </source>
</evidence>
<evidence type="ECO:0000313" key="1">
    <source>
        <dbReference type="EMBL" id="TQS20170.1"/>
    </source>
</evidence>